<dbReference type="InterPro" id="IPR052711">
    <property type="entry name" value="Zinc_ADH-like"/>
</dbReference>
<dbReference type="InterPro" id="IPR011032">
    <property type="entry name" value="GroES-like_sf"/>
</dbReference>
<organism evidence="2 3">
    <name type="scientific">Algoriphagus machipongonensis</name>
    <dbReference type="NCBI Taxonomy" id="388413"/>
    <lineage>
        <taxon>Bacteria</taxon>
        <taxon>Pseudomonadati</taxon>
        <taxon>Bacteroidota</taxon>
        <taxon>Cytophagia</taxon>
        <taxon>Cytophagales</taxon>
        <taxon>Cyclobacteriaceae</taxon>
        <taxon>Algoriphagus</taxon>
    </lineage>
</organism>
<dbReference type="SMART" id="SM00829">
    <property type="entry name" value="PKS_ER"/>
    <property type="match status" value="1"/>
</dbReference>
<dbReference type="InterPro" id="IPR001357">
    <property type="entry name" value="BRCT_dom"/>
</dbReference>
<dbReference type="GO" id="GO:0016491">
    <property type="term" value="F:oxidoreductase activity"/>
    <property type="evidence" value="ECO:0007669"/>
    <property type="project" value="InterPro"/>
</dbReference>
<dbReference type="eggNOG" id="COG0604">
    <property type="taxonomic scope" value="Bacteria"/>
</dbReference>
<dbReference type="EMBL" id="AAXU02000001">
    <property type="protein sequence ID" value="EAZ82725.1"/>
    <property type="molecule type" value="Genomic_DNA"/>
</dbReference>
<evidence type="ECO:0000313" key="3">
    <source>
        <dbReference type="Proteomes" id="UP000003919"/>
    </source>
</evidence>
<dbReference type="Pfam" id="PF08240">
    <property type="entry name" value="ADH_N"/>
    <property type="match status" value="1"/>
</dbReference>
<comment type="caution">
    <text evidence="2">The sequence shown here is derived from an EMBL/GenBank/DDBJ whole genome shotgun (WGS) entry which is preliminary data.</text>
</comment>
<evidence type="ECO:0000313" key="2">
    <source>
        <dbReference type="EMBL" id="EAZ82725.1"/>
    </source>
</evidence>
<feature type="domain" description="BRCT" evidence="1">
    <location>
        <begin position="163"/>
        <end position="222"/>
    </location>
</feature>
<proteinExistence type="predicted"/>
<dbReference type="HOGENOM" id="CLU_026673_3_4_10"/>
<gene>
    <name evidence="2" type="ORF">ALPR1_10930</name>
</gene>
<evidence type="ECO:0000259" key="1">
    <source>
        <dbReference type="PROSITE" id="PS50172"/>
    </source>
</evidence>
<dbReference type="RefSeq" id="WP_008200500.1">
    <property type="nucleotide sequence ID" value="NZ_CM001023.1"/>
</dbReference>
<dbReference type="STRING" id="388413.ALPR1_10930"/>
<dbReference type="AlphaFoldDB" id="A3HSA7"/>
<sequence>MKAITLDDTSSSKLNVREVPERPLKEGEVRVAIKAAALNHRDEWCRQGLYPNIQNGIILGSDGSGVVEEVSIGTEESWLGKEVIINPAINWGENQKAQNKDFEILGMPRNGTLAEKVIVPVDRLHLKPAHLTFEEAAGLPLAGLTAFRALFYQGEVKPGDAVLITGFGGGVAQLAFQYAVQANALVYATSSKKEKLDKASELGAKGVFNYTDPDWTSEALEQTGGFDIIIDSAAGDAINNLINVVKPGGRIVFYGATLGNPSEIIARKIFWNQIKLMGTTMGSDQDFQNMIQFVSENKVTPLIDEVFPFDKASDAFDKMKEGKQLGKIVLVP</sequence>
<dbReference type="InterPro" id="IPR020843">
    <property type="entry name" value="ER"/>
</dbReference>
<dbReference type="Gene3D" id="3.90.180.10">
    <property type="entry name" value="Medium-chain alcohol dehydrogenases, catalytic domain"/>
    <property type="match status" value="1"/>
</dbReference>
<dbReference type="Proteomes" id="UP000003919">
    <property type="component" value="Chromosome"/>
</dbReference>
<reference evidence="2 3" key="1">
    <citation type="journal article" date="2011" name="J. Bacteriol.">
        <title>Complete genome sequence of Algoriphagus sp. PR1, bacterial prey of a colony-forming choanoflagellate.</title>
        <authorList>
            <person name="Alegado R.A."/>
            <person name="Ferriera S."/>
            <person name="Nusbaum C."/>
            <person name="Young S.K."/>
            <person name="Zeng Q."/>
            <person name="Imamovic A."/>
            <person name="Fairclough S.R."/>
            <person name="King N."/>
        </authorList>
    </citation>
    <scope>NUCLEOTIDE SEQUENCE [LARGE SCALE GENOMIC DNA]</scope>
    <source>
        <strain evidence="2 3">PR1</strain>
    </source>
</reference>
<accession>A3HSA7</accession>
<dbReference type="PANTHER" id="PTHR45033">
    <property type="match status" value="1"/>
</dbReference>
<dbReference type="SUPFAM" id="SSF50129">
    <property type="entry name" value="GroES-like"/>
    <property type="match status" value="1"/>
</dbReference>
<dbReference type="EMBL" id="CM001023">
    <property type="protein sequence ID" value="EAZ82725.1"/>
    <property type="molecule type" value="Genomic_DNA"/>
</dbReference>
<name>A3HSA7_9BACT</name>
<keyword evidence="3" id="KW-1185">Reference proteome</keyword>
<dbReference type="InterPro" id="IPR013149">
    <property type="entry name" value="ADH-like_C"/>
</dbReference>
<dbReference type="PROSITE" id="PS50172">
    <property type="entry name" value="BRCT"/>
    <property type="match status" value="1"/>
</dbReference>
<dbReference type="Pfam" id="PF00107">
    <property type="entry name" value="ADH_zinc_N"/>
    <property type="match status" value="1"/>
</dbReference>
<dbReference type="InterPro" id="IPR036291">
    <property type="entry name" value="NAD(P)-bd_dom_sf"/>
</dbReference>
<dbReference type="Gene3D" id="3.40.50.720">
    <property type="entry name" value="NAD(P)-binding Rossmann-like Domain"/>
    <property type="match status" value="1"/>
</dbReference>
<protein>
    <submittedName>
        <fullName evidence="2">Oxidoreductase, zinc-binding dehydrogenase family</fullName>
    </submittedName>
</protein>
<dbReference type="SUPFAM" id="SSF51735">
    <property type="entry name" value="NAD(P)-binding Rossmann-fold domains"/>
    <property type="match status" value="1"/>
</dbReference>
<dbReference type="OrthoDB" id="9787435at2"/>
<dbReference type="PANTHER" id="PTHR45033:SF3">
    <property type="entry name" value="DEHYDROGENASE, PUTATIVE (AFU_ORTHOLOGUE AFUA_2G13270)-RELATED"/>
    <property type="match status" value="1"/>
</dbReference>
<dbReference type="InterPro" id="IPR013154">
    <property type="entry name" value="ADH-like_N"/>
</dbReference>